<name>Q9H5T5_HUMAN</name>
<feature type="region of interest" description="Disordered" evidence="1">
    <location>
        <begin position="72"/>
        <end position="105"/>
    </location>
</feature>
<dbReference type="EMBL" id="CH471099">
    <property type="protein sequence ID" value="EAW89652.1"/>
    <property type="molecule type" value="Genomic_DNA"/>
</dbReference>
<evidence type="ECO:0000313" key="3">
    <source>
        <dbReference type="EMBL" id="EAW89652.1"/>
    </source>
</evidence>
<protein>
    <submittedName>
        <fullName evidence="3">HCG1987554, isoform CRA_b</fullName>
    </submittedName>
    <submittedName>
        <fullName evidence="2">cDNA: FLJ23058 fis, clone LNG03818</fullName>
    </submittedName>
</protein>
<sequence length="180" mass="20023">MRGPWGKDSRGKAQTRECDNSREHLTCVQNKTKTNKYFKVLIRKSNVWIVSAESYSNLYLISVSGASWSEAKESGLHPEQGGAGPSPPSPSPPWHTREAGPSSEPLLTPGVLTFLKVVGAVRRGSLARFLNWAGLGAYEGRFTVPPDSLLTPKQNACKRHPFSHPPYWCPQTPGLLRRWW</sequence>
<proteinExistence type="evidence at transcript level"/>
<dbReference type="AlphaFoldDB" id="Q9H5T5"/>
<accession>Q9H5T5</accession>
<reference evidence="3" key="3">
    <citation type="submission" date="2005-07" db="EMBL/GenBank/DDBJ databases">
        <authorList>
            <person name="Mural R.J."/>
            <person name="Istrail S."/>
            <person name="Sutton G."/>
            <person name="Florea L."/>
            <person name="Halpern A.L."/>
            <person name="Mobarry C.M."/>
            <person name="Lippert R."/>
            <person name="Walenz B."/>
            <person name="Shatkay H."/>
            <person name="Dew I."/>
            <person name="Miller J.R."/>
            <person name="Flanigan M.J."/>
            <person name="Edwards N.J."/>
            <person name="Bolanos R."/>
            <person name="Fasulo D."/>
            <person name="Halldorsson B.V."/>
            <person name="Hannenhalli S."/>
            <person name="Turner R."/>
            <person name="Yooseph S."/>
            <person name="Lu F."/>
            <person name="Nusskern D.R."/>
            <person name="Shue B.C."/>
            <person name="Zheng X.H."/>
            <person name="Zhong F."/>
            <person name="Delcher A.L."/>
            <person name="Huson D.H."/>
            <person name="Kravitz S.A."/>
            <person name="Mouchard L."/>
            <person name="Reinert K."/>
            <person name="Remington K.A."/>
            <person name="Clark A.G."/>
            <person name="Waterman M.S."/>
            <person name="Eichler E.E."/>
            <person name="Adams M.D."/>
            <person name="Hunkapiller M.W."/>
            <person name="Myers E.W."/>
            <person name="Venter J.C."/>
        </authorList>
    </citation>
    <scope>NUCLEOTIDE SEQUENCE</scope>
</reference>
<reference evidence="3" key="2">
    <citation type="journal article" date="2001" name="Science">
        <title>The sequence of the human genome.</title>
        <authorList>
            <person name="Venter J.C."/>
            <person name="Adams M.D."/>
            <person name="Myers E.W."/>
            <person name="Li P.W."/>
            <person name="Mural R.J."/>
            <person name="Sutton G.G."/>
            <person name="Smith H.O."/>
            <person name="Yandell M."/>
            <person name="Evans C.A."/>
            <person name="Holt R.A."/>
            <person name="Gocayne J.D."/>
            <person name="Amanatides P."/>
            <person name="Ballew R.M."/>
            <person name="Huson D.H."/>
            <person name="Wortman J.R."/>
            <person name="Zhang Q."/>
            <person name="Kodira C.D."/>
            <person name="Zheng X.H."/>
            <person name="Chen L."/>
            <person name="Skupski M."/>
            <person name="Subramanian G."/>
            <person name="Thomas P.D."/>
            <person name="Zhang J."/>
            <person name="Gabor Miklos G.L."/>
            <person name="Nelson C."/>
            <person name="Broder S."/>
            <person name="Clark A.G."/>
            <person name="Nadeau J."/>
            <person name="McKusick V.A."/>
            <person name="Zinder N."/>
            <person name="Levine A.J."/>
            <person name="Roberts R.J."/>
            <person name="Simon M."/>
            <person name="Slayman C."/>
            <person name="Hunkapiller M."/>
            <person name="Bolanos R."/>
            <person name="Delcher A."/>
            <person name="Dew I."/>
            <person name="Fasulo D."/>
            <person name="Flanigan M."/>
            <person name="Florea L."/>
            <person name="Halpern A."/>
            <person name="Hannenhalli S."/>
            <person name="Kravitz S."/>
            <person name="Levy S."/>
            <person name="Mobarry C."/>
            <person name="Reinert K."/>
            <person name="Remington K."/>
            <person name="Abu-Threideh J."/>
            <person name="Beasley E."/>
            <person name="Biddick K."/>
            <person name="Bonazzi V."/>
            <person name="Brandon R."/>
            <person name="Cargill M."/>
            <person name="Chandramouliswaran I."/>
            <person name="Charlab R."/>
            <person name="Chaturvedi K."/>
            <person name="Deng Z."/>
            <person name="Di Francesco V."/>
            <person name="Dunn P."/>
            <person name="Eilbeck K."/>
            <person name="Evangelista C."/>
            <person name="Gabrielian A.E."/>
            <person name="Gan W."/>
            <person name="Ge W."/>
            <person name="Gong F."/>
            <person name="Gu Z."/>
            <person name="Guan P."/>
            <person name="Heiman T.J."/>
            <person name="Higgins M.E."/>
            <person name="Ji R.R."/>
            <person name="Ke Z."/>
            <person name="Ketchum K.A."/>
            <person name="Lai Z."/>
            <person name="Lei Y."/>
            <person name="Li Z."/>
            <person name="Li J."/>
            <person name="Liang Y."/>
            <person name="Lin X."/>
            <person name="Lu F."/>
            <person name="Merkulov G.V."/>
            <person name="Milshina N."/>
            <person name="Moore H.M."/>
            <person name="Naik A.K."/>
            <person name="Narayan V.A."/>
            <person name="Neelam B."/>
            <person name="Nusskern D."/>
            <person name="Rusch D.B."/>
            <person name="Salzberg S."/>
            <person name="Shao W."/>
            <person name="Shue B."/>
            <person name="Sun J."/>
            <person name="Wang Z."/>
            <person name="Wang A."/>
            <person name="Wang X."/>
            <person name="Wang J."/>
            <person name="Wei M."/>
            <person name="Wides R."/>
            <person name="Xiao C."/>
            <person name="Yan C."/>
            <person name="Yao A."/>
            <person name="Ye J."/>
            <person name="Zhan M."/>
            <person name="Zhang W."/>
            <person name="Zhang H."/>
            <person name="Zhao Q."/>
            <person name="Zheng L."/>
            <person name="Zhong F."/>
            <person name="Zhong W."/>
            <person name="Zhu S."/>
            <person name="Zhao S."/>
            <person name="Gilbert D."/>
            <person name="Baumhueter S."/>
            <person name="Spier G."/>
            <person name="Carter C."/>
            <person name="Cravchik A."/>
            <person name="Woodage T."/>
            <person name="Ali F."/>
            <person name="An H."/>
            <person name="Awe A."/>
            <person name="Baldwin D."/>
            <person name="Baden H."/>
            <person name="Barnstead M."/>
            <person name="Barrow I."/>
            <person name="Beeson K."/>
            <person name="Busam D."/>
            <person name="Carver A."/>
            <person name="Center A."/>
            <person name="Cheng M.L."/>
            <person name="Curry L."/>
            <person name="Danaher S."/>
            <person name="Davenport L."/>
            <person name="Desilets R."/>
            <person name="Dietz S."/>
            <person name="Dodson K."/>
            <person name="Doup L."/>
            <person name="Ferriera S."/>
            <person name="Garg N."/>
            <person name="Gluecksmann A."/>
            <person name="Hart B."/>
            <person name="Haynes J."/>
            <person name="Haynes C."/>
            <person name="Heiner C."/>
            <person name="Hladun S."/>
            <person name="Hostin D."/>
            <person name="Houck J."/>
            <person name="Howland T."/>
            <person name="Ibegwam C."/>
            <person name="Johnson J."/>
            <person name="Kalush F."/>
            <person name="Kline L."/>
            <person name="Koduru S."/>
            <person name="Love A."/>
            <person name="Mann F."/>
            <person name="May D."/>
            <person name="McCawley S."/>
            <person name="McIntosh T."/>
            <person name="McMullen I."/>
            <person name="Moy M."/>
            <person name="Moy L."/>
            <person name="Murphy B."/>
            <person name="Nelson K."/>
            <person name="Pfannkoch C."/>
            <person name="Pratts E."/>
            <person name="Puri V."/>
            <person name="Qureshi H."/>
            <person name="Reardon M."/>
            <person name="Rodriguez R."/>
            <person name="Rogers Y.H."/>
            <person name="Romblad D."/>
            <person name="Ruhfel B."/>
            <person name="Scott R."/>
            <person name="Sitter C."/>
            <person name="Smallwood M."/>
            <person name="Stewart E."/>
            <person name="Strong R."/>
            <person name="Suh E."/>
            <person name="Thomas R."/>
            <person name="Tint N.N."/>
            <person name="Tse S."/>
            <person name="Vech C."/>
            <person name="Wang G."/>
            <person name="Wetter J."/>
            <person name="Williams S."/>
            <person name="Williams M."/>
            <person name="Windsor S."/>
            <person name="Winn-Deen E."/>
            <person name="Wolfe K."/>
            <person name="Zaveri J."/>
            <person name="Zaveri K."/>
            <person name="Abril J.F."/>
            <person name="Guigo R."/>
            <person name="Campbell M.J."/>
            <person name="Sjolander K.V."/>
            <person name="Karlak B."/>
            <person name="Kejariwal A."/>
            <person name="Mi H."/>
            <person name="Lazareva B."/>
            <person name="Hatton T."/>
            <person name="Narechania A."/>
            <person name="Diemer K."/>
            <person name="Muruganujan A."/>
            <person name="Guo N."/>
            <person name="Sato S."/>
            <person name="Bafna V."/>
            <person name="Istrail S."/>
            <person name="Lippert R."/>
            <person name="Schwartz R."/>
            <person name="Walenz B."/>
            <person name="Yooseph S."/>
            <person name="Allen D."/>
            <person name="Basu A."/>
            <person name="Baxendale J."/>
            <person name="Blick L."/>
            <person name="Caminha M."/>
            <person name="Carnes-Stine J."/>
            <person name="Caulk P."/>
            <person name="Chiang Y.H."/>
            <person name="Coyne M."/>
            <person name="Dahlke C."/>
            <person name="Mays A."/>
            <person name="Dombroski M."/>
            <person name="Donnelly M."/>
            <person name="Ely D."/>
            <person name="Esparham S."/>
            <person name="Fosler C."/>
            <person name="Gire H."/>
            <person name="Glanowski S."/>
            <person name="Glasser K."/>
            <person name="Glodek A."/>
            <person name="Gorokhov M."/>
            <person name="Graham K."/>
            <person name="Gropman B."/>
            <person name="Harris M."/>
            <person name="Heil J."/>
            <person name="Henderson S."/>
            <person name="Hoover J."/>
            <person name="Jennings D."/>
            <person name="Jordan C."/>
            <person name="Jordan J."/>
            <person name="Kasha J."/>
            <person name="Kagan L."/>
            <person name="Kraft C."/>
            <person name="Levitsky A."/>
            <person name="Lewis M."/>
            <person name="Liu X."/>
            <person name="Lopez J."/>
            <person name="Ma D."/>
            <person name="Majoros W."/>
            <person name="McDaniel J."/>
            <person name="Murphy S."/>
            <person name="Newman M."/>
            <person name="Nguyen T."/>
            <person name="Nguyen N."/>
            <person name="Nodell M."/>
            <person name="Pan S."/>
            <person name="Peck J."/>
            <person name="Peterson M."/>
            <person name="Rowe W."/>
            <person name="Sanders R."/>
            <person name="Scott J."/>
            <person name="Simpson M."/>
            <person name="Smith T."/>
            <person name="Sprague A."/>
            <person name="Stockwell T."/>
            <person name="Turner R."/>
            <person name="Venter E."/>
            <person name="Wang M."/>
            <person name="Wen M."/>
            <person name="Wu D."/>
            <person name="Wu M."/>
            <person name="Xia A."/>
            <person name="Zandieh A."/>
            <person name="Zhu X."/>
        </authorList>
    </citation>
    <scope>NUCLEOTIDE SEQUENCE</scope>
</reference>
<evidence type="ECO:0000313" key="2">
    <source>
        <dbReference type="EMBL" id="BAB15535.1"/>
    </source>
</evidence>
<evidence type="ECO:0000256" key="1">
    <source>
        <dbReference type="SAM" id="MobiDB-lite"/>
    </source>
</evidence>
<organism evidence="2">
    <name type="scientific">Homo sapiens</name>
    <name type="common">Human</name>
    <dbReference type="NCBI Taxonomy" id="9606"/>
    <lineage>
        <taxon>Eukaryota</taxon>
        <taxon>Metazoa</taxon>
        <taxon>Chordata</taxon>
        <taxon>Craniata</taxon>
        <taxon>Vertebrata</taxon>
        <taxon>Euteleostomi</taxon>
        <taxon>Mammalia</taxon>
        <taxon>Eutheria</taxon>
        <taxon>Euarchontoglires</taxon>
        <taxon>Primates</taxon>
        <taxon>Haplorrhini</taxon>
        <taxon>Catarrhini</taxon>
        <taxon>Hominidae</taxon>
        <taxon>Homo</taxon>
    </lineage>
</organism>
<gene>
    <name evidence="3" type="ORF">hCG_1987554</name>
</gene>
<reference evidence="2" key="1">
    <citation type="submission" date="2000-08" db="EMBL/GenBank/DDBJ databases">
        <title>NEDO human cDNA sequencing project.</title>
        <authorList>
            <person name="Kawakami T."/>
            <person name="Noguchi S."/>
            <person name="Itoh T."/>
            <person name="Shigeta K."/>
            <person name="Senba T."/>
            <person name="Matsumura K."/>
            <person name="Nakajima Y."/>
            <person name="Mizuno T."/>
            <person name="Morinaga M."/>
            <person name="Tanigami A."/>
            <person name="Fujiwara T."/>
            <person name="Ono T."/>
            <person name="Yamada K."/>
            <person name="Fujii Y."/>
            <person name="Ozaki K."/>
            <person name="Hirao M."/>
            <person name="Ohmori Y."/>
            <person name="Ota T."/>
            <person name="Suzuki Y."/>
            <person name="Obayashi M."/>
            <person name="Nishi T."/>
            <person name="Shibahara T."/>
            <person name="Tanaka T."/>
            <person name="Nakamura Y."/>
            <person name="Isogai T."/>
            <person name="Sugano S."/>
        </authorList>
    </citation>
    <scope>NUCLEOTIDE SEQUENCE</scope>
    <source>
        <tissue evidence="2">Human lung</tissue>
    </source>
</reference>
<dbReference type="EMBL" id="AK026711">
    <property type="protein sequence ID" value="BAB15535.1"/>
    <property type="molecule type" value="mRNA"/>
</dbReference>